<dbReference type="InterPro" id="IPR023030">
    <property type="entry name" value="Bifunc_HldE"/>
</dbReference>
<comment type="similarity">
    <text evidence="15 16">In the C-terminal section; belongs to the cytidylyltransferase family.</text>
</comment>
<evidence type="ECO:0000256" key="2">
    <source>
        <dbReference type="ARBA" id="ARBA00003753"/>
    </source>
</evidence>
<dbReference type="FunFam" id="3.40.1190.20:FF:000002">
    <property type="entry name" value="Bifunctional protein HldE"/>
    <property type="match status" value="1"/>
</dbReference>
<keyword evidence="5 16" id="KW-0808">Transferase</keyword>
<dbReference type="PROSITE" id="PS00583">
    <property type="entry name" value="PFKB_KINASES_1"/>
    <property type="match status" value="1"/>
</dbReference>
<evidence type="ECO:0000256" key="14">
    <source>
        <dbReference type="ARBA" id="ARBA00060955"/>
    </source>
</evidence>
<evidence type="ECO:0000256" key="5">
    <source>
        <dbReference type="ARBA" id="ARBA00022679"/>
    </source>
</evidence>
<dbReference type="InterPro" id="IPR011913">
    <property type="entry name" value="RfaE_dom_I"/>
</dbReference>
<dbReference type="GO" id="GO:0033785">
    <property type="term" value="F:heptose 7-phosphate kinase activity"/>
    <property type="evidence" value="ECO:0007669"/>
    <property type="project" value="UniProtKB-UniRule"/>
</dbReference>
<dbReference type="InterPro" id="IPR014729">
    <property type="entry name" value="Rossmann-like_a/b/a_fold"/>
</dbReference>
<dbReference type="InterPro" id="IPR029056">
    <property type="entry name" value="Ribokinase-like"/>
</dbReference>
<keyword evidence="7 16" id="KW-0547">Nucleotide-binding</keyword>
<comment type="catalytic activity">
    <reaction evidence="12 16">
        <text>D-glycero-beta-D-manno-heptose 1-phosphate + ATP + H(+) = ADP-D-glycero-beta-D-manno-heptose + diphosphate</text>
        <dbReference type="Rhea" id="RHEA:27465"/>
        <dbReference type="ChEBI" id="CHEBI:15378"/>
        <dbReference type="ChEBI" id="CHEBI:30616"/>
        <dbReference type="ChEBI" id="CHEBI:33019"/>
        <dbReference type="ChEBI" id="CHEBI:59967"/>
        <dbReference type="ChEBI" id="CHEBI:61593"/>
        <dbReference type="EC" id="2.7.7.70"/>
    </reaction>
</comment>
<dbReference type="NCBIfam" id="TIGR02198">
    <property type="entry name" value="rfaE_dom_I"/>
    <property type="match status" value="1"/>
</dbReference>
<comment type="function">
    <text evidence="1 16">Catalyzes the phosphorylation of D-glycero-D-manno-heptose 7-phosphate at the C-1 position to selectively form D-glycero-beta-D-manno-heptose-1,7-bisphosphate.</text>
</comment>
<comment type="caution">
    <text evidence="19">The sequence shown here is derived from an EMBL/GenBank/DDBJ whole genome shotgun (WGS) entry which is preliminary data.</text>
</comment>
<organism evidence="19 20">
    <name type="scientific">Methylovulum psychrotolerans</name>
    <dbReference type="NCBI Taxonomy" id="1704499"/>
    <lineage>
        <taxon>Bacteria</taxon>
        <taxon>Pseudomonadati</taxon>
        <taxon>Pseudomonadota</taxon>
        <taxon>Gammaproteobacteria</taxon>
        <taxon>Methylococcales</taxon>
        <taxon>Methylococcaceae</taxon>
        <taxon>Methylovulum</taxon>
    </lineage>
</organism>
<dbReference type="Pfam" id="PF01467">
    <property type="entry name" value="CTP_transf_like"/>
    <property type="match status" value="1"/>
</dbReference>
<keyword evidence="8 16" id="KW-0418">Kinase</keyword>
<dbReference type="PANTHER" id="PTHR46969">
    <property type="entry name" value="BIFUNCTIONAL PROTEIN HLDE"/>
    <property type="match status" value="1"/>
</dbReference>
<dbReference type="UniPathway" id="UPA00356">
    <property type="reaction ID" value="UER00437"/>
</dbReference>
<evidence type="ECO:0000256" key="15">
    <source>
        <dbReference type="ARBA" id="ARBA00061122"/>
    </source>
</evidence>
<evidence type="ECO:0000256" key="11">
    <source>
        <dbReference type="ARBA" id="ARBA00023277"/>
    </source>
</evidence>
<evidence type="ECO:0000256" key="12">
    <source>
        <dbReference type="ARBA" id="ARBA00047428"/>
    </source>
</evidence>
<evidence type="ECO:0000256" key="6">
    <source>
        <dbReference type="ARBA" id="ARBA00022695"/>
    </source>
</evidence>
<dbReference type="AlphaFoldDB" id="A0A2S5CH56"/>
<protein>
    <recommendedName>
        <fullName evidence="16">Bifunctional protein HldE</fullName>
    </recommendedName>
    <domain>
        <recommendedName>
            <fullName evidence="16">D-beta-D-heptose 7-phosphate kinase</fullName>
            <ecNumber evidence="16">2.7.1.167</ecNumber>
        </recommendedName>
        <alternativeName>
            <fullName evidence="16">D-beta-D-heptose 7-phosphotransferase</fullName>
        </alternativeName>
        <alternativeName>
            <fullName evidence="16">D-glycero-beta-D-manno-heptose-7-phosphate kinase</fullName>
        </alternativeName>
    </domain>
    <domain>
        <recommendedName>
            <fullName evidence="16">D-beta-D-heptose 1-phosphate adenylyltransferase</fullName>
            <ecNumber evidence="16">2.7.7.70</ecNumber>
        </recommendedName>
        <alternativeName>
            <fullName evidence="16">D-glycero-beta-D-manno-heptose 1-phosphate adenylyltransferase</fullName>
        </alternativeName>
    </domain>
</protein>
<dbReference type="Pfam" id="PF00294">
    <property type="entry name" value="PfkB"/>
    <property type="match status" value="1"/>
</dbReference>
<evidence type="ECO:0000256" key="9">
    <source>
        <dbReference type="ARBA" id="ARBA00022840"/>
    </source>
</evidence>
<dbReference type="GO" id="GO:0016773">
    <property type="term" value="F:phosphotransferase activity, alcohol group as acceptor"/>
    <property type="evidence" value="ECO:0007669"/>
    <property type="project" value="InterPro"/>
</dbReference>
<comment type="pathway">
    <text evidence="16">Nucleotide-sugar biosynthesis; ADP-L-glycero-beta-D-manno-heptose biosynthesis; ADP-L-glycero-beta-D-manno-heptose from D-glycero-beta-D-manno-heptose 7-phosphate: step 1/4.</text>
</comment>
<feature type="region of interest" description="Ribokinase" evidence="16">
    <location>
        <begin position="1"/>
        <end position="337"/>
    </location>
</feature>
<evidence type="ECO:0000313" key="20">
    <source>
        <dbReference type="Proteomes" id="UP000237423"/>
    </source>
</evidence>
<evidence type="ECO:0000256" key="8">
    <source>
        <dbReference type="ARBA" id="ARBA00022777"/>
    </source>
</evidence>
<dbReference type="GO" id="GO:0005524">
    <property type="term" value="F:ATP binding"/>
    <property type="evidence" value="ECO:0007669"/>
    <property type="project" value="UniProtKB-UniRule"/>
</dbReference>
<dbReference type="GO" id="GO:0097171">
    <property type="term" value="P:ADP-L-glycero-beta-D-manno-heptose biosynthetic process"/>
    <property type="evidence" value="ECO:0007669"/>
    <property type="project" value="UniProtKB-UniPathway"/>
</dbReference>
<dbReference type="GO" id="GO:0005829">
    <property type="term" value="C:cytosol"/>
    <property type="evidence" value="ECO:0007669"/>
    <property type="project" value="TreeGrafter"/>
</dbReference>
<dbReference type="Gene3D" id="3.40.50.620">
    <property type="entry name" value="HUPs"/>
    <property type="match status" value="1"/>
</dbReference>
<keyword evidence="11 16" id="KW-0119">Carbohydrate metabolism</keyword>
<accession>A0A2S5CH56</accession>
<dbReference type="CDD" id="cd01172">
    <property type="entry name" value="RfaE_like"/>
    <property type="match status" value="1"/>
</dbReference>
<dbReference type="SUPFAM" id="SSF52374">
    <property type="entry name" value="Nucleotidylyl transferase"/>
    <property type="match status" value="1"/>
</dbReference>
<feature type="active site" evidence="16">
    <location>
        <position position="282"/>
    </location>
</feature>
<evidence type="ECO:0000259" key="18">
    <source>
        <dbReference type="Pfam" id="PF01467"/>
    </source>
</evidence>
<comment type="similarity">
    <text evidence="14 16">In the N-terminal section; belongs to the carbohydrate kinase PfkB family.</text>
</comment>
<feature type="domain" description="Cytidyltransferase-like" evidence="18">
    <location>
        <begin position="363"/>
        <end position="455"/>
    </location>
</feature>
<keyword evidence="10 16" id="KW-0511">Multifunctional enzyme</keyword>
<name>A0A2S5CH56_9GAMM</name>
<comment type="catalytic activity">
    <reaction evidence="13 16">
        <text>D-glycero-beta-D-manno-heptose 7-phosphate + ATP = D-glycero-beta-D-manno-heptose 1,7-bisphosphate + ADP + H(+)</text>
        <dbReference type="Rhea" id="RHEA:27473"/>
        <dbReference type="ChEBI" id="CHEBI:15378"/>
        <dbReference type="ChEBI" id="CHEBI:30616"/>
        <dbReference type="ChEBI" id="CHEBI:60204"/>
        <dbReference type="ChEBI" id="CHEBI:60208"/>
        <dbReference type="ChEBI" id="CHEBI:456216"/>
        <dbReference type="EC" id="2.7.1.167"/>
    </reaction>
</comment>
<dbReference type="NCBIfam" id="NF008454">
    <property type="entry name" value="PRK11316.1"/>
    <property type="match status" value="1"/>
</dbReference>
<evidence type="ECO:0000256" key="13">
    <source>
        <dbReference type="ARBA" id="ARBA00052873"/>
    </source>
</evidence>
<proteinExistence type="inferred from homology"/>
<comment type="function">
    <text evidence="2 16">Catalyzes the ADP transfer from ATP to D-glycero-beta-D-manno-heptose 1-phosphate, yielding ADP-D-glycero-beta-D-manno-heptose.</text>
</comment>
<evidence type="ECO:0000256" key="4">
    <source>
        <dbReference type="ARBA" id="ARBA00011738"/>
    </source>
</evidence>
<dbReference type="NCBIfam" id="TIGR00125">
    <property type="entry name" value="cyt_tran_rel"/>
    <property type="match status" value="1"/>
</dbReference>
<evidence type="ECO:0000256" key="3">
    <source>
        <dbReference type="ARBA" id="ARBA00004713"/>
    </source>
</evidence>
<dbReference type="SUPFAM" id="SSF53613">
    <property type="entry name" value="Ribokinase-like"/>
    <property type="match status" value="1"/>
</dbReference>
<sequence>MHANLPLSRADFLKLKERFMLATLPEFSQAKIIVIGDVMLDRYWSGQAARISPEAPVPVVRVHNSEDRVGGAANVALNIAHLGGQVTLLGVVGDDAEGEELKRLLQAQGVECLFVVQPGLRTICKLRIMAQHQQLIRVDFEDLPLQFDRSLLQAHLQQLLPEHDVLVFSDYGKGTLTDVASLIPLAKQAGLQVLVDPKGTDFQRYAHADVITPNLGELLAVVGSCADESALLARGRKLLADQQIATLLLTRGEAGMTLIQPDRHESLPAQAKDVFDVTGAGDTVIAVMSLGMALNLPLPESMYLANLAGGIVVGKLGTSTVSKEELTRALHGDPNDAQYGIVSEDELACLIEHAKAGGERVIMTNGCFDLLHAGHVSYLQQAKALGERLIVAVNADASVQRLKGETRPINGLQQRMTVLAALACVDWVVAFEEDTPERLYCRLLPDVIVKGGDYSPDQVAGGDCVIKAGGAVKILHFVEGHSTTSMINKARGSE</sequence>
<dbReference type="InterPro" id="IPR004821">
    <property type="entry name" value="Cyt_trans-like"/>
</dbReference>
<dbReference type="EMBL" id="PGFZ01000015">
    <property type="protein sequence ID" value="POZ50097.1"/>
    <property type="molecule type" value="Genomic_DNA"/>
</dbReference>
<evidence type="ECO:0000256" key="1">
    <source>
        <dbReference type="ARBA" id="ARBA00002319"/>
    </source>
</evidence>
<dbReference type="GO" id="GO:0033786">
    <property type="term" value="F:heptose-1-phosphate adenylyltransferase activity"/>
    <property type="evidence" value="ECO:0007669"/>
    <property type="project" value="UniProtKB-UniRule"/>
</dbReference>
<dbReference type="InterPro" id="IPR002173">
    <property type="entry name" value="Carboh/pur_kinase_PfkB_CS"/>
</dbReference>
<comment type="pathway">
    <text evidence="3">Bacterial outer membrane biogenesis; LPS core biosynthesis.</text>
</comment>
<dbReference type="InterPro" id="IPR011914">
    <property type="entry name" value="RfaE_dom_II"/>
</dbReference>
<dbReference type="NCBIfam" id="TIGR02199">
    <property type="entry name" value="rfaE_dom_II"/>
    <property type="match status" value="1"/>
</dbReference>
<dbReference type="Proteomes" id="UP000237423">
    <property type="component" value="Unassembled WGS sequence"/>
</dbReference>
<dbReference type="FunFam" id="3.40.50.620:FF:000028">
    <property type="entry name" value="Bifunctional protein HldE"/>
    <property type="match status" value="1"/>
</dbReference>
<dbReference type="PANTHER" id="PTHR46969:SF1">
    <property type="entry name" value="BIFUNCTIONAL PROTEIN HLDE"/>
    <property type="match status" value="1"/>
</dbReference>
<evidence type="ECO:0000259" key="17">
    <source>
        <dbReference type="Pfam" id="PF00294"/>
    </source>
</evidence>
<comment type="pathway">
    <text evidence="16">Nucleotide-sugar biosynthesis; ADP-L-glycero-beta-D-manno-heptose biosynthesis; ADP-L-glycero-beta-D-manno-heptose from D-glycero-beta-D-manno-heptose 7-phosphate: step 3/4.</text>
</comment>
<evidence type="ECO:0000256" key="7">
    <source>
        <dbReference type="ARBA" id="ARBA00022741"/>
    </source>
</evidence>
<feature type="domain" description="Carbohydrate kinase PfkB" evidence="17">
    <location>
        <begin position="30"/>
        <end position="321"/>
    </location>
</feature>
<feature type="binding site" evidence="16">
    <location>
        <begin position="214"/>
        <end position="217"/>
    </location>
    <ligand>
        <name>ATP</name>
        <dbReference type="ChEBI" id="CHEBI:30616"/>
    </ligand>
</feature>
<keyword evidence="9 16" id="KW-0067">ATP-binding</keyword>
<dbReference type="EC" id="2.7.7.70" evidence="16"/>
<evidence type="ECO:0000256" key="10">
    <source>
        <dbReference type="ARBA" id="ARBA00023268"/>
    </source>
</evidence>
<evidence type="ECO:0000313" key="19">
    <source>
        <dbReference type="EMBL" id="POZ50097.1"/>
    </source>
</evidence>
<dbReference type="UniPathway" id="UPA00958"/>
<reference evidence="19 20" key="1">
    <citation type="submission" date="2017-11" db="EMBL/GenBank/DDBJ databases">
        <title>Draft Genome Sequence of Methylobacter psychrotolerans Sph1T, an Obligate Methanotroph from Low-Temperature Environments.</title>
        <authorList>
            <person name="Oshkin I.Y."/>
            <person name="Miroshnikov K."/>
            <person name="Belova S.E."/>
            <person name="Korzhenkov A."/>
            <person name="Toshchakov S.V."/>
            <person name="Dedysh S.N."/>
        </authorList>
    </citation>
    <scope>NUCLEOTIDE SEQUENCE [LARGE SCALE GENOMIC DNA]</scope>
    <source>
        <strain evidence="19 20">Sph1</strain>
    </source>
</reference>
<dbReference type="HAMAP" id="MF_01603">
    <property type="entry name" value="HldE"/>
    <property type="match status" value="1"/>
</dbReference>
<comment type="subunit">
    <text evidence="4 16">Homodimer.</text>
</comment>
<dbReference type="InterPro" id="IPR011611">
    <property type="entry name" value="PfkB_dom"/>
</dbReference>
<evidence type="ECO:0000256" key="16">
    <source>
        <dbReference type="HAMAP-Rule" id="MF_01603"/>
    </source>
</evidence>
<dbReference type="Gene3D" id="3.40.1190.20">
    <property type="match status" value="1"/>
</dbReference>
<dbReference type="EC" id="2.7.1.167" evidence="16"/>
<dbReference type="GO" id="GO:0009244">
    <property type="term" value="P:lipopolysaccharide core region biosynthetic process"/>
    <property type="evidence" value="ECO:0007669"/>
    <property type="project" value="UniProtKB-UniPathway"/>
</dbReference>
<feature type="region of interest" description="Cytidylyltransferase" evidence="16">
    <location>
        <begin position="363"/>
        <end position="494"/>
    </location>
</feature>
<keyword evidence="6 16" id="KW-0548">Nucleotidyltransferase</keyword>
<gene>
    <name evidence="16" type="primary">hldE</name>
    <name evidence="19" type="ORF">AADEFJLK_04116</name>
</gene>